<dbReference type="GO" id="GO:0098662">
    <property type="term" value="P:inorganic cation transmembrane transport"/>
    <property type="evidence" value="ECO:0007669"/>
    <property type="project" value="UniProtKB-ARBA"/>
</dbReference>
<evidence type="ECO:0000256" key="1">
    <source>
        <dbReference type="ARBA" id="ARBA00004651"/>
    </source>
</evidence>
<evidence type="ECO:0000256" key="3">
    <source>
        <dbReference type="ARBA" id="ARBA00022692"/>
    </source>
</evidence>
<dbReference type="AlphaFoldDB" id="A0A1H5YX15"/>
<dbReference type="InterPro" id="IPR023299">
    <property type="entry name" value="ATPase_P-typ_cyto_dom_N"/>
</dbReference>
<keyword evidence="4" id="KW-0479">Metal-binding</keyword>
<proteinExistence type="predicted"/>
<dbReference type="Gene3D" id="3.40.1110.10">
    <property type="entry name" value="Calcium-transporting ATPase, cytoplasmic domain N"/>
    <property type="match status" value="1"/>
</dbReference>
<dbReference type="InterPro" id="IPR059000">
    <property type="entry name" value="ATPase_P-type_domA"/>
</dbReference>
<keyword evidence="3 10" id="KW-0812">Transmembrane</keyword>
<evidence type="ECO:0000313" key="12">
    <source>
        <dbReference type="EMBL" id="SEG27736.1"/>
    </source>
</evidence>
<keyword evidence="5" id="KW-0547">Nucleotide-binding</keyword>
<feature type="transmembrane region" description="Helical" evidence="10">
    <location>
        <begin position="871"/>
        <end position="890"/>
    </location>
</feature>
<reference evidence="12 13" key="1">
    <citation type="submission" date="2016-10" db="EMBL/GenBank/DDBJ databases">
        <authorList>
            <person name="de Groot N.N."/>
        </authorList>
    </citation>
    <scope>NUCLEOTIDE SEQUENCE [LARGE SCALE GENOMIC DNA]</scope>
    <source>
        <strain evidence="12 13">DSM 23413</strain>
    </source>
</reference>
<organism evidence="12 13">
    <name type="scientific">Jhaorihella thermophila</name>
    <dbReference type="NCBI Taxonomy" id="488547"/>
    <lineage>
        <taxon>Bacteria</taxon>
        <taxon>Pseudomonadati</taxon>
        <taxon>Pseudomonadota</taxon>
        <taxon>Alphaproteobacteria</taxon>
        <taxon>Rhodobacterales</taxon>
        <taxon>Paracoccaceae</taxon>
        <taxon>Jhaorihella</taxon>
    </lineage>
</organism>
<dbReference type="GO" id="GO:0046872">
    <property type="term" value="F:metal ion binding"/>
    <property type="evidence" value="ECO:0007669"/>
    <property type="project" value="UniProtKB-KW"/>
</dbReference>
<evidence type="ECO:0000256" key="7">
    <source>
        <dbReference type="ARBA" id="ARBA00022967"/>
    </source>
</evidence>
<gene>
    <name evidence="12" type="ORF">SAMN05421751_1234</name>
</gene>
<dbReference type="Pfam" id="PF00689">
    <property type="entry name" value="Cation_ATPase_C"/>
    <property type="match status" value="1"/>
</dbReference>
<dbReference type="SUPFAM" id="SSF81665">
    <property type="entry name" value="Calcium ATPase, transmembrane domain M"/>
    <property type="match status" value="1"/>
</dbReference>
<name>A0A1H5YX15_9RHOB</name>
<dbReference type="Pfam" id="PF00690">
    <property type="entry name" value="Cation_ATPase_N"/>
    <property type="match status" value="1"/>
</dbReference>
<evidence type="ECO:0000256" key="10">
    <source>
        <dbReference type="SAM" id="Phobius"/>
    </source>
</evidence>
<sequence>MHQPPAVERPTTVEAGGKWHATESLDALVALESSPDGLSQGEASTRLARYGPNALPEGRRAGPLRRFLRQFNNLLIYVLLAAAAITSGLGHWIDTGVILAVVLVNAIIGFVQEGRAEAAIAALHRMLAPQATVLRDGQRLRVPAEQLVPGDVILVEAGDRVPADARLIEASRLKAQEAILTGESVPVEKSTEAVAEDAPLGERRGMLFSGTLIVAGQGRAVVTATGSATEIGRISGMLGAVEELTTPLLRKMDAFARWITALILFGAGLLLIYGHFVQHHPFEELFMTVVGLAVAAIPEGLPAVLTITLAVGVRQMADRHAIVRRLPAIETLGALTVICTDKTGTLTRNEMMAAALALPAGRYRVTGDGYLPDGEILPEAGAHGEDTALAALIEAGMACNDSALVDGPDGRAITGDPMEAALLVLAEKAGRLEERRGIARLAVIPFDAAHRYMATLDKMPDGRARLHVKGAPEAVLALCEHEVAPGDGARPLELAFWQAETERMAGEGLRVIALARREAEEDERPTPETLTGGLTLLGLVGLIDPPRAEAIAAVAECQSAGIAVKMITGDHAATAAAIAAKIGIAAPERVLTGRDLDRLDDALLVEQARLTNVFARTTPEHKLRLVMALQASGEIVAMTGDGVNDAPALKRADAGVAMGITGSDAAKEVADLVLTDDNFASIAAAVREGRTVFDNIRKVISWTLPTNAGEASAVIVALLAGLALPFSPLQILWVNLVSAGSLGLALAFERAEGDVMRRPPRPVNAPILNGELVWHVALVSVLFLTAIYAMFNYATDRGYPIELARTLCVNQLIVLKIFHLFYIRNYYTTSLTWEAARGTPAVWITVGVAVLGQFVFTYAPFMHTVFATRPVALMDGAIVIGVGMAFFAIVELEKQIRLRLGNSGRHEGRKTERAMERG</sequence>
<dbReference type="Gene3D" id="3.40.50.1000">
    <property type="entry name" value="HAD superfamily/HAD-like"/>
    <property type="match status" value="1"/>
</dbReference>
<feature type="domain" description="Cation-transporting P-type ATPase N-terminal" evidence="11">
    <location>
        <begin position="18"/>
        <end position="91"/>
    </location>
</feature>
<evidence type="ECO:0000256" key="8">
    <source>
        <dbReference type="ARBA" id="ARBA00022989"/>
    </source>
</evidence>
<dbReference type="Gene3D" id="1.20.1110.10">
    <property type="entry name" value="Calcium-transporting ATPase, transmembrane domain"/>
    <property type="match status" value="1"/>
</dbReference>
<dbReference type="SFLD" id="SFLDF00027">
    <property type="entry name" value="p-type_atpase"/>
    <property type="match status" value="1"/>
</dbReference>
<dbReference type="Gene3D" id="2.70.150.10">
    <property type="entry name" value="Calcium-transporting ATPase, cytoplasmic transduction domain A"/>
    <property type="match status" value="1"/>
</dbReference>
<dbReference type="Pfam" id="PF13246">
    <property type="entry name" value="Cation_ATPase"/>
    <property type="match status" value="1"/>
</dbReference>
<feature type="transmembrane region" description="Helical" evidence="10">
    <location>
        <begin position="803"/>
        <end position="823"/>
    </location>
</feature>
<dbReference type="SUPFAM" id="SSF56784">
    <property type="entry name" value="HAD-like"/>
    <property type="match status" value="1"/>
</dbReference>
<dbReference type="GO" id="GO:0015662">
    <property type="term" value="F:P-type ion transporter activity"/>
    <property type="evidence" value="ECO:0007669"/>
    <property type="project" value="UniProtKB-ARBA"/>
</dbReference>
<dbReference type="InterPro" id="IPR023214">
    <property type="entry name" value="HAD_sf"/>
</dbReference>
<dbReference type="InterPro" id="IPR036412">
    <property type="entry name" value="HAD-like_sf"/>
</dbReference>
<dbReference type="SMART" id="SM00831">
    <property type="entry name" value="Cation_ATPase_N"/>
    <property type="match status" value="1"/>
</dbReference>
<dbReference type="Proteomes" id="UP000236742">
    <property type="component" value="Unassembled WGS sequence"/>
</dbReference>
<evidence type="ECO:0000313" key="13">
    <source>
        <dbReference type="Proteomes" id="UP000236742"/>
    </source>
</evidence>
<dbReference type="SFLD" id="SFLDS00003">
    <property type="entry name" value="Haloacid_Dehalogenase"/>
    <property type="match status" value="1"/>
</dbReference>
<protein>
    <submittedName>
        <fullName evidence="12">ATPase, P-type (Transporting), HAD superfamily, subfamily IC</fullName>
    </submittedName>
</protein>
<keyword evidence="2" id="KW-1003">Cell membrane</keyword>
<evidence type="ECO:0000259" key="11">
    <source>
        <dbReference type="SMART" id="SM00831"/>
    </source>
</evidence>
<feature type="transmembrane region" description="Helical" evidence="10">
    <location>
        <begin position="255"/>
        <end position="273"/>
    </location>
</feature>
<dbReference type="InterPro" id="IPR008250">
    <property type="entry name" value="ATPase_P-typ_transduc_dom_A_sf"/>
</dbReference>
<evidence type="ECO:0000256" key="6">
    <source>
        <dbReference type="ARBA" id="ARBA00022840"/>
    </source>
</evidence>
<dbReference type="PRINTS" id="PR00119">
    <property type="entry name" value="CATATPASE"/>
</dbReference>
<dbReference type="InterPro" id="IPR023298">
    <property type="entry name" value="ATPase_P-typ_TM_dom_sf"/>
</dbReference>
<dbReference type="SUPFAM" id="SSF81653">
    <property type="entry name" value="Calcium ATPase, transduction domain A"/>
    <property type="match status" value="1"/>
</dbReference>
<dbReference type="InterPro" id="IPR004014">
    <property type="entry name" value="ATPase_P-typ_cation-transptr_N"/>
</dbReference>
<feature type="transmembrane region" description="Helical" evidence="10">
    <location>
        <begin position="707"/>
        <end position="726"/>
    </location>
</feature>
<dbReference type="Pfam" id="PF08282">
    <property type="entry name" value="Hydrolase_3"/>
    <property type="match status" value="1"/>
</dbReference>
<dbReference type="PANTHER" id="PTHR42861">
    <property type="entry name" value="CALCIUM-TRANSPORTING ATPASE"/>
    <property type="match status" value="1"/>
</dbReference>
<feature type="transmembrane region" description="Helical" evidence="10">
    <location>
        <begin position="74"/>
        <end position="92"/>
    </location>
</feature>
<dbReference type="SUPFAM" id="SSF81660">
    <property type="entry name" value="Metal cation-transporting ATPase, ATP-binding domain N"/>
    <property type="match status" value="1"/>
</dbReference>
<dbReference type="FunFam" id="2.70.150.10:FF:000016">
    <property type="entry name" value="Calcium-transporting P-type ATPase putative"/>
    <property type="match status" value="1"/>
</dbReference>
<feature type="transmembrane region" description="Helical" evidence="10">
    <location>
        <begin position="732"/>
        <end position="751"/>
    </location>
</feature>
<dbReference type="EMBL" id="FNVD01000023">
    <property type="protein sequence ID" value="SEG27736.1"/>
    <property type="molecule type" value="Genomic_DNA"/>
</dbReference>
<keyword evidence="6" id="KW-0067">ATP-binding</keyword>
<dbReference type="Pfam" id="PF00122">
    <property type="entry name" value="E1-E2_ATPase"/>
    <property type="match status" value="1"/>
</dbReference>
<dbReference type="RefSeq" id="WP_200822790.1">
    <property type="nucleotide sequence ID" value="NZ_FNVD01000023.1"/>
</dbReference>
<dbReference type="SFLD" id="SFLDG00002">
    <property type="entry name" value="C1.7:_P-type_atpase_like"/>
    <property type="match status" value="1"/>
</dbReference>
<dbReference type="InterPro" id="IPR018303">
    <property type="entry name" value="ATPase_P-typ_P_site"/>
</dbReference>
<dbReference type="InterPro" id="IPR001757">
    <property type="entry name" value="P_typ_ATPase"/>
</dbReference>
<evidence type="ECO:0000256" key="5">
    <source>
        <dbReference type="ARBA" id="ARBA00022741"/>
    </source>
</evidence>
<dbReference type="PROSITE" id="PS00154">
    <property type="entry name" value="ATPASE_E1_E2"/>
    <property type="match status" value="1"/>
</dbReference>
<comment type="subcellular location">
    <subcellularLocation>
        <location evidence="1">Cell membrane</location>
        <topology evidence="1">Multi-pass membrane protein</topology>
    </subcellularLocation>
</comment>
<keyword evidence="7" id="KW-1278">Translocase</keyword>
<evidence type="ECO:0000256" key="2">
    <source>
        <dbReference type="ARBA" id="ARBA00022475"/>
    </source>
</evidence>
<keyword evidence="13" id="KW-1185">Reference proteome</keyword>
<evidence type="ECO:0000256" key="9">
    <source>
        <dbReference type="ARBA" id="ARBA00023136"/>
    </source>
</evidence>
<feature type="transmembrane region" description="Helical" evidence="10">
    <location>
        <begin position="835"/>
        <end position="859"/>
    </location>
</feature>
<dbReference type="GO" id="GO:0005886">
    <property type="term" value="C:plasma membrane"/>
    <property type="evidence" value="ECO:0007669"/>
    <property type="project" value="UniProtKB-SubCell"/>
</dbReference>
<keyword evidence="9 10" id="KW-0472">Membrane</keyword>
<keyword evidence="8 10" id="KW-1133">Transmembrane helix</keyword>
<feature type="transmembrane region" description="Helical" evidence="10">
    <location>
        <begin position="285"/>
        <end position="311"/>
    </location>
</feature>
<feature type="transmembrane region" description="Helical" evidence="10">
    <location>
        <begin position="772"/>
        <end position="791"/>
    </location>
</feature>
<dbReference type="GO" id="GO:0019829">
    <property type="term" value="F:ATPase-coupled monoatomic cation transmembrane transporter activity"/>
    <property type="evidence" value="ECO:0007669"/>
    <property type="project" value="UniProtKB-ARBA"/>
</dbReference>
<dbReference type="InterPro" id="IPR044492">
    <property type="entry name" value="P_typ_ATPase_HD_dom"/>
</dbReference>
<dbReference type="GO" id="GO:0016887">
    <property type="term" value="F:ATP hydrolysis activity"/>
    <property type="evidence" value="ECO:0007669"/>
    <property type="project" value="InterPro"/>
</dbReference>
<dbReference type="GO" id="GO:0046873">
    <property type="term" value="F:metal ion transmembrane transporter activity"/>
    <property type="evidence" value="ECO:0007669"/>
    <property type="project" value="UniProtKB-ARBA"/>
</dbReference>
<evidence type="ECO:0000256" key="4">
    <source>
        <dbReference type="ARBA" id="ARBA00022723"/>
    </source>
</evidence>
<feature type="transmembrane region" description="Helical" evidence="10">
    <location>
        <begin position="98"/>
        <end position="116"/>
    </location>
</feature>
<accession>A0A1H5YX15</accession>
<dbReference type="PRINTS" id="PR00120">
    <property type="entry name" value="HATPASE"/>
</dbReference>
<dbReference type="InterPro" id="IPR006068">
    <property type="entry name" value="ATPase_P-typ_cation-transptr_C"/>
</dbReference>
<dbReference type="GO" id="GO:0005524">
    <property type="term" value="F:ATP binding"/>
    <property type="evidence" value="ECO:0007669"/>
    <property type="project" value="UniProtKB-KW"/>
</dbReference>
<dbReference type="NCBIfam" id="TIGR01494">
    <property type="entry name" value="ATPase_P-type"/>
    <property type="match status" value="2"/>
</dbReference>